<reference evidence="3" key="1">
    <citation type="journal article" date="2014" name="Front. Microbiol.">
        <title>High frequency of phylogenetically diverse reductive dehalogenase-homologous genes in deep subseafloor sedimentary metagenomes.</title>
        <authorList>
            <person name="Kawai M."/>
            <person name="Futagami T."/>
            <person name="Toyoda A."/>
            <person name="Takaki Y."/>
            <person name="Nishi S."/>
            <person name="Hori S."/>
            <person name="Arai W."/>
            <person name="Tsubouchi T."/>
            <person name="Morono Y."/>
            <person name="Uchiyama I."/>
            <person name="Ito T."/>
            <person name="Fujiyama A."/>
            <person name="Inagaki F."/>
            <person name="Takami H."/>
        </authorList>
    </citation>
    <scope>NUCLEOTIDE SEQUENCE</scope>
    <source>
        <strain evidence="3">Expedition CK06-06</strain>
    </source>
</reference>
<organism evidence="3">
    <name type="scientific">marine sediment metagenome</name>
    <dbReference type="NCBI Taxonomy" id="412755"/>
    <lineage>
        <taxon>unclassified sequences</taxon>
        <taxon>metagenomes</taxon>
        <taxon>ecological metagenomes</taxon>
    </lineage>
</organism>
<name>X0ZPN4_9ZZZZ</name>
<protein>
    <recommendedName>
        <fullName evidence="2">Ferrous iron transporter FeoA-like domain-containing protein</fullName>
    </recommendedName>
</protein>
<dbReference type="InterPro" id="IPR038157">
    <property type="entry name" value="FeoA_core_dom"/>
</dbReference>
<dbReference type="SMART" id="SM00899">
    <property type="entry name" value="FeoA"/>
    <property type="match status" value="1"/>
</dbReference>
<dbReference type="SUPFAM" id="SSF50037">
    <property type="entry name" value="C-terminal domain of transcriptional repressors"/>
    <property type="match status" value="1"/>
</dbReference>
<dbReference type="AlphaFoldDB" id="X0ZPN4"/>
<dbReference type="Pfam" id="PF04023">
    <property type="entry name" value="FeoA"/>
    <property type="match status" value="1"/>
</dbReference>
<evidence type="ECO:0000256" key="1">
    <source>
        <dbReference type="ARBA" id="ARBA00023004"/>
    </source>
</evidence>
<proteinExistence type="predicted"/>
<dbReference type="Gene3D" id="2.30.30.90">
    <property type="match status" value="1"/>
</dbReference>
<sequence>PLITRLSRLGVGKSARVAFLTPSFHKRFDRLAALGINPGVELNLHQRKPAFVVRVGETELALDPEIADEIYVRPID</sequence>
<gene>
    <name evidence="3" type="ORF">S01H4_17227</name>
</gene>
<evidence type="ECO:0000259" key="2">
    <source>
        <dbReference type="SMART" id="SM00899"/>
    </source>
</evidence>
<comment type="caution">
    <text evidence="3">The sequence shown here is derived from an EMBL/GenBank/DDBJ whole genome shotgun (WGS) entry which is preliminary data.</text>
</comment>
<dbReference type="EMBL" id="BART01007581">
    <property type="protein sequence ID" value="GAG59992.1"/>
    <property type="molecule type" value="Genomic_DNA"/>
</dbReference>
<dbReference type="GO" id="GO:0046914">
    <property type="term" value="F:transition metal ion binding"/>
    <property type="evidence" value="ECO:0007669"/>
    <property type="project" value="InterPro"/>
</dbReference>
<keyword evidence="1" id="KW-0408">Iron</keyword>
<feature type="non-terminal residue" evidence="3">
    <location>
        <position position="1"/>
    </location>
</feature>
<dbReference type="InterPro" id="IPR007167">
    <property type="entry name" value="Fe-transptr_FeoA-like"/>
</dbReference>
<accession>X0ZPN4</accession>
<dbReference type="InterPro" id="IPR008988">
    <property type="entry name" value="Transcriptional_repressor_C"/>
</dbReference>
<evidence type="ECO:0000313" key="3">
    <source>
        <dbReference type="EMBL" id="GAG59992.1"/>
    </source>
</evidence>
<feature type="domain" description="Ferrous iron transporter FeoA-like" evidence="2">
    <location>
        <begin position="4"/>
        <end position="74"/>
    </location>
</feature>